<evidence type="ECO:0000313" key="1">
    <source>
        <dbReference type="EMBL" id="MEO3713959.1"/>
    </source>
</evidence>
<dbReference type="Gene3D" id="1.10.8.1050">
    <property type="entry name" value="Antitoxin VbhA-like"/>
    <property type="match status" value="1"/>
</dbReference>
<proteinExistence type="predicted"/>
<comment type="caution">
    <text evidence="1">The sequence shown here is derived from an EMBL/GenBank/DDBJ whole genome shotgun (WGS) entry which is preliminary data.</text>
</comment>
<dbReference type="EMBL" id="JBDPZC010000006">
    <property type="protein sequence ID" value="MEO3713959.1"/>
    <property type="molecule type" value="Genomic_DNA"/>
</dbReference>
<evidence type="ECO:0000313" key="2">
    <source>
        <dbReference type="Proteomes" id="UP001462640"/>
    </source>
</evidence>
<keyword evidence="2" id="KW-1185">Reference proteome</keyword>
<gene>
    <name evidence="1" type="ORF">ABDJ40_14435</name>
</gene>
<protein>
    <submittedName>
        <fullName evidence="1">Uncharacterized protein</fullName>
    </submittedName>
</protein>
<accession>A0ABV0GFZ5</accession>
<dbReference type="Proteomes" id="UP001462640">
    <property type="component" value="Unassembled WGS sequence"/>
</dbReference>
<organism evidence="1 2">
    <name type="scientific">Roseateles flavus</name>
    <dbReference type="NCBI Taxonomy" id="3149041"/>
    <lineage>
        <taxon>Bacteria</taxon>
        <taxon>Pseudomonadati</taxon>
        <taxon>Pseudomonadota</taxon>
        <taxon>Betaproteobacteria</taxon>
        <taxon>Burkholderiales</taxon>
        <taxon>Sphaerotilaceae</taxon>
        <taxon>Roseateles</taxon>
    </lineage>
</organism>
<sequence length="60" mass="6829">MRLEQVLANTRIEVHQPSPEFLADMEALITGALCDKEVRRRIIARAREADQRVTALKVKA</sequence>
<name>A0ABV0GFZ5_9BURK</name>
<dbReference type="InterPro" id="IPR043038">
    <property type="entry name" value="VbhA_sf"/>
</dbReference>
<dbReference type="RefSeq" id="WP_347610831.1">
    <property type="nucleotide sequence ID" value="NZ_JBDPZC010000006.1"/>
</dbReference>
<reference evidence="1 2" key="1">
    <citation type="submission" date="2024-05" db="EMBL/GenBank/DDBJ databases">
        <title>Roseateles sp. 2.12 16S ribosomal RNA gene Genome sequencing and assembly.</title>
        <authorList>
            <person name="Woo H."/>
        </authorList>
    </citation>
    <scope>NUCLEOTIDE SEQUENCE [LARGE SCALE GENOMIC DNA]</scope>
    <source>
        <strain evidence="1 2">2.12</strain>
    </source>
</reference>